<keyword evidence="9" id="KW-1185">Reference proteome</keyword>
<dbReference type="PROSITE" id="PS51257">
    <property type="entry name" value="PROKAR_LIPOPROTEIN"/>
    <property type="match status" value="1"/>
</dbReference>
<feature type="transmembrane region" description="Helical" evidence="7">
    <location>
        <begin position="378"/>
        <end position="397"/>
    </location>
</feature>
<evidence type="ECO:0000256" key="6">
    <source>
        <dbReference type="RuleBase" id="RU000477"/>
    </source>
</evidence>
<feature type="transmembrane region" description="Helical" evidence="7">
    <location>
        <begin position="350"/>
        <end position="371"/>
    </location>
</feature>
<keyword evidence="4 7" id="KW-1133">Transmembrane helix</keyword>
<dbReference type="Proteomes" id="UP001178507">
    <property type="component" value="Unassembled WGS sequence"/>
</dbReference>
<feature type="transmembrane region" description="Helical" evidence="7">
    <location>
        <begin position="124"/>
        <end position="149"/>
    </location>
</feature>
<dbReference type="SUPFAM" id="SSF81338">
    <property type="entry name" value="Aquaporin-like"/>
    <property type="match status" value="2"/>
</dbReference>
<dbReference type="EMBL" id="CAUJNA010001068">
    <property type="protein sequence ID" value="CAJ1383991.1"/>
    <property type="molecule type" value="Genomic_DNA"/>
</dbReference>
<reference evidence="8" key="1">
    <citation type="submission" date="2023-08" db="EMBL/GenBank/DDBJ databases">
        <authorList>
            <person name="Chen Y."/>
            <person name="Shah S."/>
            <person name="Dougan E. K."/>
            <person name="Thang M."/>
            <person name="Chan C."/>
        </authorList>
    </citation>
    <scope>NUCLEOTIDE SEQUENCE</scope>
</reference>
<dbReference type="Gene3D" id="1.20.1080.10">
    <property type="entry name" value="Glycerol uptake facilitator protein"/>
    <property type="match status" value="2"/>
</dbReference>
<feature type="transmembrane region" description="Helical" evidence="7">
    <location>
        <begin position="417"/>
        <end position="439"/>
    </location>
</feature>
<keyword evidence="2 6" id="KW-0813">Transport</keyword>
<evidence type="ECO:0000256" key="4">
    <source>
        <dbReference type="ARBA" id="ARBA00022989"/>
    </source>
</evidence>
<keyword evidence="3 6" id="KW-0812">Transmembrane</keyword>
<dbReference type="GO" id="GO:0016020">
    <property type="term" value="C:membrane"/>
    <property type="evidence" value="ECO:0007669"/>
    <property type="project" value="UniProtKB-SubCell"/>
</dbReference>
<evidence type="ECO:0008006" key="10">
    <source>
        <dbReference type="Google" id="ProtNLM"/>
    </source>
</evidence>
<comment type="subcellular location">
    <subcellularLocation>
        <location evidence="1">Membrane</location>
        <topology evidence="1">Multi-pass membrane protein</topology>
    </subcellularLocation>
</comment>
<comment type="similarity">
    <text evidence="6">Belongs to the MIP/aquaporin (TC 1.A.8) family.</text>
</comment>
<dbReference type="PANTHER" id="PTHR45724:SF13">
    <property type="entry name" value="AQUAPORIN NIP1-1-RELATED"/>
    <property type="match status" value="1"/>
</dbReference>
<feature type="transmembrane region" description="Helical" evidence="7">
    <location>
        <begin position="21"/>
        <end position="41"/>
    </location>
</feature>
<dbReference type="InterPro" id="IPR000425">
    <property type="entry name" value="MIP"/>
</dbReference>
<feature type="transmembrane region" description="Helical" evidence="7">
    <location>
        <begin position="236"/>
        <end position="256"/>
    </location>
</feature>
<dbReference type="PROSITE" id="PS00221">
    <property type="entry name" value="MIP"/>
    <property type="match status" value="1"/>
</dbReference>
<evidence type="ECO:0000313" key="9">
    <source>
        <dbReference type="Proteomes" id="UP001178507"/>
    </source>
</evidence>
<feature type="transmembrane region" description="Helical" evidence="7">
    <location>
        <begin position="317"/>
        <end position="338"/>
    </location>
</feature>
<evidence type="ECO:0000256" key="7">
    <source>
        <dbReference type="SAM" id="Phobius"/>
    </source>
</evidence>
<dbReference type="Pfam" id="PF00230">
    <property type="entry name" value="MIP"/>
    <property type="match status" value="2"/>
</dbReference>
<name>A0AA36IAA5_9DINO</name>
<evidence type="ECO:0000256" key="2">
    <source>
        <dbReference type="ARBA" id="ARBA00022448"/>
    </source>
</evidence>
<feature type="transmembrane region" description="Helical" evidence="7">
    <location>
        <begin position="91"/>
        <end position="112"/>
    </location>
</feature>
<gene>
    <name evidence="8" type="ORF">EVOR1521_LOCUS10946</name>
</gene>
<dbReference type="InterPro" id="IPR022357">
    <property type="entry name" value="MIP_CS"/>
</dbReference>
<sequence>MRVPALQGTMAVSTRTMLLSEFIGTYILVLTFGCNVLSLQYDFAGVAIAFTLMVLLYSLGGVSGALFNPAATFALGLCRAMGGPGLDWRTVASYTVVQFLAGLLGAVSYTLLYGKSFNLEPAEGFGWLNAGLCEMLYTFMLCFVTLNVVVARKNLQEKNQYYGLAIGLVPAAGLYGAGAVSGGCFNPALALGIDASSMGAGFGWSAVFVLFELLGAAAACFAFAKVRPEDFRSSAPGSAFVAELLGTWLLVATAGLNVLAESSAAAFSVAAALTSLVYALADVSGAHFNPAVTLAIFVSGRADLTTKQAAQHVLAQMLGAALGCVTYSLVYVGGSFAVGPIGKSTWPQVVIGELLFTFLLAYTVLCVVFASRTKTSHMFGLAIGSCVTAGGFALSGVSGGSLNPALSLATALPWGKGLGAAAVYCIAELLGGLVAVGAFQVTHQVEYGPVLGKFTASS</sequence>
<proteinExistence type="inferred from homology"/>
<organism evidence="8 9">
    <name type="scientific">Effrenium voratum</name>
    <dbReference type="NCBI Taxonomy" id="2562239"/>
    <lineage>
        <taxon>Eukaryota</taxon>
        <taxon>Sar</taxon>
        <taxon>Alveolata</taxon>
        <taxon>Dinophyceae</taxon>
        <taxon>Suessiales</taxon>
        <taxon>Symbiodiniaceae</taxon>
        <taxon>Effrenium</taxon>
    </lineage>
</organism>
<dbReference type="InterPro" id="IPR034294">
    <property type="entry name" value="Aquaporin_transptr"/>
</dbReference>
<dbReference type="GO" id="GO:0015267">
    <property type="term" value="F:channel activity"/>
    <property type="evidence" value="ECO:0007669"/>
    <property type="project" value="InterPro"/>
</dbReference>
<dbReference type="PRINTS" id="PR00783">
    <property type="entry name" value="MINTRINSICP"/>
</dbReference>
<evidence type="ECO:0000256" key="1">
    <source>
        <dbReference type="ARBA" id="ARBA00004141"/>
    </source>
</evidence>
<feature type="transmembrane region" description="Helical" evidence="7">
    <location>
        <begin position="202"/>
        <end position="224"/>
    </location>
</feature>
<dbReference type="InterPro" id="IPR023271">
    <property type="entry name" value="Aquaporin-like"/>
</dbReference>
<evidence type="ECO:0000313" key="8">
    <source>
        <dbReference type="EMBL" id="CAJ1383991.1"/>
    </source>
</evidence>
<feature type="transmembrane region" description="Helical" evidence="7">
    <location>
        <begin position="161"/>
        <end position="182"/>
    </location>
</feature>
<dbReference type="AlphaFoldDB" id="A0AA36IAA5"/>
<accession>A0AA36IAA5</accession>
<comment type="caution">
    <text evidence="8">The sequence shown here is derived from an EMBL/GenBank/DDBJ whole genome shotgun (WGS) entry which is preliminary data.</text>
</comment>
<evidence type="ECO:0000256" key="5">
    <source>
        <dbReference type="ARBA" id="ARBA00023136"/>
    </source>
</evidence>
<dbReference type="PANTHER" id="PTHR45724">
    <property type="entry name" value="AQUAPORIN NIP2-1"/>
    <property type="match status" value="1"/>
</dbReference>
<keyword evidence="5 7" id="KW-0472">Membrane</keyword>
<protein>
    <recommendedName>
        <fullName evidence="10">Aquaporin</fullName>
    </recommendedName>
</protein>
<evidence type="ECO:0000256" key="3">
    <source>
        <dbReference type="ARBA" id="ARBA00022692"/>
    </source>
</evidence>
<feature type="transmembrane region" description="Helical" evidence="7">
    <location>
        <begin position="47"/>
        <end position="70"/>
    </location>
</feature>